<dbReference type="SUPFAM" id="SSF49562">
    <property type="entry name" value="C2 domain (Calcium/lipid-binding domain, CaLB)"/>
    <property type="match status" value="1"/>
</dbReference>
<name>A0A7M5UKA6_9CNID</name>
<dbReference type="GO" id="GO:0048791">
    <property type="term" value="P:calcium ion-regulated exocytosis of neurotransmitter"/>
    <property type="evidence" value="ECO:0007669"/>
    <property type="project" value="TreeGrafter"/>
</dbReference>
<dbReference type="GO" id="GO:0030276">
    <property type="term" value="F:clathrin binding"/>
    <property type="evidence" value="ECO:0007669"/>
    <property type="project" value="TreeGrafter"/>
</dbReference>
<dbReference type="GO" id="GO:0005544">
    <property type="term" value="F:calcium-dependent phospholipid binding"/>
    <property type="evidence" value="ECO:0007669"/>
    <property type="project" value="TreeGrafter"/>
</dbReference>
<dbReference type="Pfam" id="PF00168">
    <property type="entry name" value="C2"/>
    <property type="match status" value="1"/>
</dbReference>
<dbReference type="GO" id="GO:0001786">
    <property type="term" value="F:phosphatidylserine binding"/>
    <property type="evidence" value="ECO:0007669"/>
    <property type="project" value="TreeGrafter"/>
</dbReference>
<protein>
    <recommendedName>
        <fullName evidence="1">C2 domain-containing protein</fullName>
    </recommendedName>
</protein>
<sequence length="177" mass="19729">YCASGKIKFSLVYDTQNQKELTIKILDFIDLPLSRETGISVPFVKVYLYPQNAHAMPLTEVSKNLGAFKLEILSYPKENSCTFYGCPINKLCSSAIKFVILDYDRFSRSEFVADSVILLDEVSLEGEAITKHLNVRRTNVDTDMGSLLVSLCYQPAVSRMCIVVLKASGLPYHGEGS</sequence>
<dbReference type="Gene3D" id="2.60.40.150">
    <property type="entry name" value="C2 domain"/>
    <property type="match status" value="1"/>
</dbReference>
<dbReference type="GO" id="GO:0098793">
    <property type="term" value="C:presynapse"/>
    <property type="evidence" value="ECO:0007669"/>
    <property type="project" value="GOC"/>
</dbReference>
<dbReference type="PANTHER" id="PTHR10024:SF369">
    <property type="entry name" value="FI18813P1"/>
    <property type="match status" value="1"/>
</dbReference>
<accession>A0A7M5UKA6</accession>
<dbReference type="AlphaFoldDB" id="A0A7M5UKA6"/>
<dbReference type="GO" id="GO:0006906">
    <property type="term" value="P:vesicle fusion"/>
    <property type="evidence" value="ECO:0007669"/>
    <property type="project" value="TreeGrafter"/>
</dbReference>
<dbReference type="EnsemblMetazoa" id="CLYHEMT011088.1">
    <property type="protein sequence ID" value="CLYHEMP011088.1"/>
    <property type="gene ID" value="CLYHEMG011088"/>
</dbReference>
<dbReference type="PANTHER" id="PTHR10024">
    <property type="entry name" value="SYNAPTOTAGMIN"/>
    <property type="match status" value="1"/>
</dbReference>
<evidence type="ECO:0000259" key="1">
    <source>
        <dbReference type="PROSITE" id="PS50004"/>
    </source>
</evidence>
<dbReference type="PROSITE" id="PS50004">
    <property type="entry name" value="C2"/>
    <property type="match status" value="1"/>
</dbReference>
<proteinExistence type="predicted"/>
<dbReference type="Proteomes" id="UP000594262">
    <property type="component" value="Unplaced"/>
</dbReference>
<reference evidence="2" key="1">
    <citation type="submission" date="2021-01" db="UniProtKB">
        <authorList>
            <consortium name="EnsemblMetazoa"/>
        </authorList>
    </citation>
    <scope>IDENTIFICATION</scope>
</reference>
<dbReference type="InterPro" id="IPR035892">
    <property type="entry name" value="C2_domain_sf"/>
</dbReference>
<dbReference type="GO" id="GO:0030424">
    <property type="term" value="C:axon"/>
    <property type="evidence" value="ECO:0007669"/>
    <property type="project" value="TreeGrafter"/>
</dbReference>
<evidence type="ECO:0000313" key="2">
    <source>
        <dbReference type="EnsemblMetazoa" id="CLYHEMP011088.1"/>
    </source>
</evidence>
<feature type="domain" description="C2" evidence="1">
    <location>
        <begin position="3"/>
        <end position="133"/>
    </location>
</feature>
<organism evidence="2 3">
    <name type="scientific">Clytia hemisphaerica</name>
    <dbReference type="NCBI Taxonomy" id="252671"/>
    <lineage>
        <taxon>Eukaryota</taxon>
        <taxon>Metazoa</taxon>
        <taxon>Cnidaria</taxon>
        <taxon>Hydrozoa</taxon>
        <taxon>Hydroidolina</taxon>
        <taxon>Leptothecata</taxon>
        <taxon>Obeliida</taxon>
        <taxon>Clytiidae</taxon>
        <taxon>Clytia</taxon>
    </lineage>
</organism>
<dbReference type="GO" id="GO:0005886">
    <property type="term" value="C:plasma membrane"/>
    <property type="evidence" value="ECO:0007669"/>
    <property type="project" value="TreeGrafter"/>
</dbReference>
<dbReference type="InterPro" id="IPR000008">
    <property type="entry name" value="C2_dom"/>
</dbReference>
<evidence type="ECO:0000313" key="3">
    <source>
        <dbReference type="Proteomes" id="UP000594262"/>
    </source>
</evidence>
<dbReference type="GO" id="GO:0000149">
    <property type="term" value="F:SNARE binding"/>
    <property type="evidence" value="ECO:0007669"/>
    <property type="project" value="TreeGrafter"/>
</dbReference>
<dbReference type="OrthoDB" id="67700at2759"/>
<keyword evidence="3" id="KW-1185">Reference proteome</keyword>
<dbReference type="GO" id="GO:0070382">
    <property type="term" value="C:exocytic vesicle"/>
    <property type="evidence" value="ECO:0007669"/>
    <property type="project" value="TreeGrafter"/>
</dbReference>
<dbReference type="GO" id="GO:0005509">
    <property type="term" value="F:calcium ion binding"/>
    <property type="evidence" value="ECO:0007669"/>
    <property type="project" value="TreeGrafter"/>
</dbReference>